<feature type="region of interest" description="Disordered" evidence="5">
    <location>
        <begin position="430"/>
        <end position="461"/>
    </location>
</feature>
<feature type="compositionally biased region" description="Basic and acidic residues" evidence="5">
    <location>
        <begin position="181"/>
        <end position="202"/>
    </location>
</feature>
<evidence type="ECO:0000313" key="7">
    <source>
        <dbReference type="Ensembl" id="ENSDCDP00010041578.1"/>
    </source>
</evidence>
<feature type="compositionally biased region" description="Polar residues" evidence="5">
    <location>
        <begin position="587"/>
        <end position="601"/>
    </location>
</feature>
<dbReference type="AlphaFoldDB" id="A0AAY4D840"/>
<dbReference type="GO" id="GO:0046872">
    <property type="term" value="F:metal ion binding"/>
    <property type="evidence" value="ECO:0007669"/>
    <property type="project" value="UniProtKB-KW"/>
</dbReference>
<protein>
    <recommendedName>
        <fullName evidence="6">LIM zinc-binding domain-containing protein</fullName>
    </recommendedName>
</protein>
<evidence type="ECO:0000256" key="5">
    <source>
        <dbReference type="SAM" id="MobiDB-lite"/>
    </source>
</evidence>
<feature type="compositionally biased region" description="Basic and acidic residues" evidence="5">
    <location>
        <begin position="563"/>
        <end position="581"/>
    </location>
</feature>
<organism evidence="7 8">
    <name type="scientific">Denticeps clupeoides</name>
    <name type="common">denticle herring</name>
    <dbReference type="NCBI Taxonomy" id="299321"/>
    <lineage>
        <taxon>Eukaryota</taxon>
        <taxon>Metazoa</taxon>
        <taxon>Chordata</taxon>
        <taxon>Craniata</taxon>
        <taxon>Vertebrata</taxon>
        <taxon>Euteleostomi</taxon>
        <taxon>Actinopterygii</taxon>
        <taxon>Neopterygii</taxon>
        <taxon>Teleostei</taxon>
        <taxon>Clupei</taxon>
        <taxon>Clupeiformes</taxon>
        <taxon>Denticipitoidei</taxon>
        <taxon>Denticipitidae</taxon>
        <taxon>Denticeps</taxon>
    </lineage>
</organism>
<dbReference type="Proteomes" id="UP000694580">
    <property type="component" value="Chromosome 12"/>
</dbReference>
<keyword evidence="2 4" id="KW-0862">Zinc</keyword>
<feature type="region of interest" description="Disordered" evidence="5">
    <location>
        <begin position="181"/>
        <end position="220"/>
    </location>
</feature>
<feature type="region of interest" description="Disordered" evidence="5">
    <location>
        <begin position="517"/>
        <end position="719"/>
    </location>
</feature>
<dbReference type="Gene3D" id="2.10.110.10">
    <property type="entry name" value="Cysteine Rich Protein"/>
    <property type="match status" value="1"/>
</dbReference>
<dbReference type="FunFam" id="2.10.110.10:FF:000002">
    <property type="entry name" value="LIM domain and actin-binding 1"/>
    <property type="match status" value="1"/>
</dbReference>
<dbReference type="Ensembl" id="ENSDCDT00010051558.1">
    <property type="protein sequence ID" value="ENSDCDP00010041578.1"/>
    <property type="gene ID" value="ENSDCDG00010026347.1"/>
</dbReference>
<feature type="compositionally biased region" description="Basic and acidic residues" evidence="5">
    <location>
        <begin position="156"/>
        <end position="168"/>
    </location>
</feature>
<feature type="compositionally biased region" description="Basic and acidic residues" evidence="5">
    <location>
        <begin position="613"/>
        <end position="644"/>
    </location>
</feature>
<dbReference type="GeneTree" id="ENSGT00940000158313"/>
<proteinExistence type="predicted"/>
<evidence type="ECO:0000313" key="8">
    <source>
        <dbReference type="Proteomes" id="UP000694580"/>
    </source>
</evidence>
<dbReference type="SMART" id="SM00132">
    <property type="entry name" value="LIM"/>
    <property type="match status" value="1"/>
</dbReference>
<accession>A0AAY4D840</accession>
<feature type="compositionally biased region" description="Polar residues" evidence="5">
    <location>
        <begin position="85"/>
        <end position="102"/>
    </location>
</feature>
<feature type="domain" description="LIM zinc-binding" evidence="6">
    <location>
        <begin position="361"/>
        <end position="421"/>
    </location>
</feature>
<evidence type="ECO:0000256" key="2">
    <source>
        <dbReference type="ARBA" id="ARBA00022833"/>
    </source>
</evidence>
<dbReference type="CDD" id="cd09485">
    <property type="entry name" value="LIM_Eplin_alpha_beta"/>
    <property type="match status" value="1"/>
</dbReference>
<feature type="compositionally biased region" description="Polar residues" evidence="5">
    <location>
        <begin position="335"/>
        <end position="349"/>
    </location>
</feature>
<dbReference type="InterPro" id="IPR028740">
    <property type="entry name" value="EPLIN_Lim_dom"/>
</dbReference>
<feature type="region of interest" description="Disordered" evidence="5">
    <location>
        <begin position="44"/>
        <end position="168"/>
    </location>
</feature>
<evidence type="ECO:0000256" key="1">
    <source>
        <dbReference type="ARBA" id="ARBA00022723"/>
    </source>
</evidence>
<keyword evidence="1 4" id="KW-0479">Metal-binding</keyword>
<reference evidence="7 8" key="1">
    <citation type="submission" date="2020-06" db="EMBL/GenBank/DDBJ databases">
        <authorList>
            <consortium name="Wellcome Sanger Institute Data Sharing"/>
        </authorList>
    </citation>
    <scope>NUCLEOTIDE SEQUENCE [LARGE SCALE GENOMIC DNA]</scope>
</reference>
<reference evidence="7" key="2">
    <citation type="submission" date="2025-08" db="UniProtKB">
        <authorList>
            <consortium name="Ensembl"/>
        </authorList>
    </citation>
    <scope>IDENTIFICATION</scope>
</reference>
<feature type="compositionally biased region" description="Pro residues" evidence="5">
    <location>
        <begin position="112"/>
        <end position="125"/>
    </location>
</feature>
<feature type="compositionally biased region" description="Basic and acidic residues" evidence="5">
    <location>
        <begin position="75"/>
        <end position="84"/>
    </location>
</feature>
<feature type="compositionally biased region" description="Acidic residues" evidence="5">
    <location>
        <begin position="687"/>
        <end position="700"/>
    </location>
</feature>
<name>A0AAY4D840_9TELE</name>
<dbReference type="PROSITE" id="PS00478">
    <property type="entry name" value="LIM_DOMAIN_1"/>
    <property type="match status" value="1"/>
</dbReference>
<keyword evidence="3 4" id="KW-0440">LIM domain</keyword>
<evidence type="ECO:0000256" key="4">
    <source>
        <dbReference type="PROSITE-ProRule" id="PRU00125"/>
    </source>
</evidence>
<dbReference type="PROSITE" id="PS50023">
    <property type="entry name" value="LIM_DOMAIN_2"/>
    <property type="match status" value="1"/>
</dbReference>
<dbReference type="PANTHER" id="PTHR24206">
    <property type="entry name" value="OS06G0237300 PROTEIN"/>
    <property type="match status" value="1"/>
</dbReference>
<keyword evidence="8" id="KW-1185">Reference proteome</keyword>
<evidence type="ECO:0000256" key="3">
    <source>
        <dbReference type="ARBA" id="ARBA00023038"/>
    </source>
</evidence>
<dbReference type="InterPro" id="IPR001781">
    <property type="entry name" value="Znf_LIM"/>
</dbReference>
<feature type="compositionally biased region" description="Basic and acidic residues" evidence="5">
    <location>
        <begin position="430"/>
        <end position="442"/>
    </location>
</feature>
<evidence type="ECO:0000259" key="6">
    <source>
        <dbReference type="PROSITE" id="PS50023"/>
    </source>
</evidence>
<feature type="compositionally biased region" description="Basic and acidic residues" evidence="5">
    <location>
        <begin position="658"/>
        <end position="677"/>
    </location>
</feature>
<dbReference type="SUPFAM" id="SSF57716">
    <property type="entry name" value="Glucocorticoid receptor-like (DNA-binding domain)"/>
    <property type="match status" value="2"/>
</dbReference>
<feature type="compositionally biased region" description="Basic and acidic residues" evidence="5">
    <location>
        <begin position="44"/>
        <end position="57"/>
    </location>
</feature>
<sequence>MDAAPFSRRQWASQSLRITAKELSLVSTRGKSIAIAERFSKYQKAAEEASAEKRKPSVDALSPTLRSGNLSLLKKRWEQPKPQEKPSSTSGTQPLSRLTSQDAAIKSDLPAEPRPPAQHSAPPPRQSSLSRSYSFRVAPRLDAEEPVLKPVLKKGPKVEKREAKKEEEILEKREEKKEIKGIMKKSLERHFDEEEEEQRTTTEHGPPASSPCSPLEKPSVPLNNLKMLFEKGDRKVRTSVNSTSSEDMDLRLGDRALSSMESTSVRDRMAKYQAAVSKHDSPVAARTACQSEAESCSPIADHKENVPPGSVGAGVSVFSEMNGTKANGPNADVPASSNGSPASTNSDQPKSVRKFQLPVRETCVSCSKTVYPLEKLVANQQIFHNACFRCSHCNTKLSLGSYASLHGSVYCKPHFNQLFKAKGNYDEGFGHRPHKDLWTPKDGDEEEEEGRRPKEQSSDASATLTIVHSQNKHPSPSVEDSPLAKVTDLTASLETRAHVVSSPSLANSSVETRRLKITWPPSTDDAGPKGSNLGLEGGLNASKPFRPKWPPEGDVVLQQQSPERVELKSLRRSSSLKERSRPFSVAPSLNVTSPTPLSQELQHPLRQALVRRGSLEDMRSTRMEREVVIESSEEKNMAADEKKLTTCTDTKGVNGGFSEEKVKHPPVREEEKEERPLKAQHQKKLEEVEEKETQEEDVEESSPSLDELMSPSPIAANKTNRTSLDVGFWEGEETEENLTVEEMIKRNRYYEEDEEEDDV</sequence>
<feature type="region of interest" description="Disordered" evidence="5">
    <location>
        <begin position="320"/>
        <end position="352"/>
    </location>
</feature>
<dbReference type="Pfam" id="PF00412">
    <property type="entry name" value="LIM"/>
    <property type="match status" value="1"/>
</dbReference>
<reference evidence="7" key="3">
    <citation type="submission" date="2025-09" db="UniProtKB">
        <authorList>
            <consortium name="Ensembl"/>
        </authorList>
    </citation>
    <scope>IDENTIFICATION</scope>
</reference>
<gene>
    <name evidence="7" type="primary">LIMA1</name>
</gene>